<evidence type="ECO:0000313" key="4">
    <source>
        <dbReference type="Proteomes" id="UP001465755"/>
    </source>
</evidence>
<evidence type="ECO:0000256" key="1">
    <source>
        <dbReference type="SAM" id="MobiDB-lite"/>
    </source>
</evidence>
<sequence length="224" mass="24241">MTSCQKARATLKHYAGVFLGVSPGREADRVLVDRAWLEQLLIEEMHSRFDKLSNEELLRLLRDADWFASLRDLAASRAGLTAQSSPSALQESTVPSAGMSTSEDFAGKSSNSAGGDSTTSFFSASGITLPEDVPQPSIDPPERRLTKGKIALKQGRSLVDTALRGLRFRMPSVQLLSTEQTGTVIASAGVVAAAVIWLNGHVFRQAARTRARPRQTVLLDNCDE</sequence>
<protein>
    <submittedName>
        <fullName evidence="3">Uncharacterized protein</fullName>
    </submittedName>
</protein>
<name>A0AAW1NN19_9CHLO</name>
<feature type="transmembrane region" description="Helical" evidence="2">
    <location>
        <begin position="184"/>
        <end position="203"/>
    </location>
</feature>
<dbReference type="EMBL" id="JALJOQ010000243">
    <property type="protein sequence ID" value="KAK9787624.1"/>
    <property type="molecule type" value="Genomic_DNA"/>
</dbReference>
<reference evidence="3 4" key="1">
    <citation type="journal article" date="2024" name="Nat. Commun.">
        <title>Phylogenomics reveals the evolutionary origins of lichenization in chlorophyte algae.</title>
        <authorList>
            <person name="Puginier C."/>
            <person name="Libourel C."/>
            <person name="Otte J."/>
            <person name="Skaloud P."/>
            <person name="Haon M."/>
            <person name="Grisel S."/>
            <person name="Petersen M."/>
            <person name="Berrin J.G."/>
            <person name="Delaux P.M."/>
            <person name="Dal Grande F."/>
            <person name="Keller J."/>
        </authorList>
    </citation>
    <scope>NUCLEOTIDE SEQUENCE [LARGE SCALE GENOMIC DNA]</scope>
    <source>
        <strain evidence="3 4">SAG 2036</strain>
    </source>
</reference>
<proteinExistence type="predicted"/>
<comment type="caution">
    <text evidence="3">The sequence shown here is derived from an EMBL/GenBank/DDBJ whole genome shotgun (WGS) entry which is preliminary data.</text>
</comment>
<evidence type="ECO:0000256" key="2">
    <source>
        <dbReference type="SAM" id="Phobius"/>
    </source>
</evidence>
<feature type="region of interest" description="Disordered" evidence="1">
    <location>
        <begin position="81"/>
        <end position="117"/>
    </location>
</feature>
<evidence type="ECO:0000313" key="3">
    <source>
        <dbReference type="EMBL" id="KAK9787624.1"/>
    </source>
</evidence>
<gene>
    <name evidence="3" type="ORF">WJX73_002282</name>
</gene>
<keyword evidence="2" id="KW-0812">Transmembrane</keyword>
<accession>A0AAW1NN19</accession>
<keyword evidence="4" id="KW-1185">Reference proteome</keyword>
<organism evidence="3 4">
    <name type="scientific">Symbiochloris irregularis</name>
    <dbReference type="NCBI Taxonomy" id="706552"/>
    <lineage>
        <taxon>Eukaryota</taxon>
        <taxon>Viridiplantae</taxon>
        <taxon>Chlorophyta</taxon>
        <taxon>core chlorophytes</taxon>
        <taxon>Trebouxiophyceae</taxon>
        <taxon>Trebouxiales</taxon>
        <taxon>Trebouxiaceae</taxon>
        <taxon>Symbiochloris</taxon>
    </lineage>
</organism>
<keyword evidence="2" id="KW-1133">Transmembrane helix</keyword>
<dbReference type="AlphaFoldDB" id="A0AAW1NN19"/>
<keyword evidence="2" id="KW-0472">Membrane</keyword>
<dbReference type="Proteomes" id="UP001465755">
    <property type="component" value="Unassembled WGS sequence"/>
</dbReference>